<keyword evidence="2" id="KW-1003">Cell membrane</keyword>
<accession>A0ABQ4PJM6</accession>
<evidence type="ECO:0000256" key="4">
    <source>
        <dbReference type="ARBA" id="ARBA00022692"/>
    </source>
</evidence>
<dbReference type="InterPro" id="IPR003399">
    <property type="entry name" value="Mce/MlaD"/>
</dbReference>
<organism evidence="8 9">
    <name type="scientific">Shewanella sairae</name>
    <dbReference type="NCBI Taxonomy" id="190310"/>
    <lineage>
        <taxon>Bacteria</taxon>
        <taxon>Pseudomonadati</taxon>
        <taxon>Pseudomonadota</taxon>
        <taxon>Gammaproteobacteria</taxon>
        <taxon>Alteromonadales</taxon>
        <taxon>Shewanellaceae</taxon>
        <taxon>Shewanella</taxon>
    </lineage>
</organism>
<evidence type="ECO:0000256" key="3">
    <source>
        <dbReference type="ARBA" id="ARBA00022519"/>
    </source>
</evidence>
<keyword evidence="6" id="KW-0472">Membrane</keyword>
<keyword evidence="5" id="KW-1133">Transmembrane helix</keyword>
<keyword evidence="3" id="KW-0997">Cell inner membrane</keyword>
<comment type="caution">
    <text evidence="8">The sequence shown here is derived from an EMBL/GenBank/DDBJ whole genome shotgun (WGS) entry which is preliminary data.</text>
</comment>
<proteinExistence type="predicted"/>
<evidence type="ECO:0000256" key="2">
    <source>
        <dbReference type="ARBA" id="ARBA00022475"/>
    </source>
</evidence>
<feature type="domain" description="Mce/MlaD" evidence="7">
    <location>
        <begin position="41"/>
        <end position="132"/>
    </location>
</feature>
<feature type="domain" description="Mce/MlaD" evidence="7">
    <location>
        <begin position="751"/>
        <end position="826"/>
    </location>
</feature>
<evidence type="ECO:0000313" key="8">
    <source>
        <dbReference type="EMBL" id="GIU47910.1"/>
    </source>
</evidence>
<evidence type="ECO:0000256" key="5">
    <source>
        <dbReference type="ARBA" id="ARBA00022989"/>
    </source>
</evidence>
<name>A0ABQ4PJM6_9GAMM</name>
<dbReference type="InterPro" id="IPR051800">
    <property type="entry name" value="PqiA-PqiB_transport"/>
</dbReference>
<dbReference type="RefSeq" id="WP_220781797.1">
    <property type="nucleotide sequence ID" value="NZ_BPEY01000052.1"/>
</dbReference>
<reference evidence="8" key="1">
    <citation type="submission" date="2021-05" db="EMBL/GenBank/DDBJ databases">
        <title>Molecular characterization for Shewanella algae harboring chromosomal blaOXA-55-like strains isolated from clinical and environment sample.</title>
        <authorList>
            <person name="Ohama Y."/>
            <person name="Aoki K."/>
            <person name="Harada S."/>
            <person name="Moriya K."/>
            <person name="Ishii Y."/>
            <person name="Tateda K."/>
        </authorList>
    </citation>
    <scope>NUCLEOTIDE SEQUENCE</scope>
    <source>
        <strain evidence="8">JCM 11563</strain>
    </source>
</reference>
<dbReference type="Pfam" id="PF02470">
    <property type="entry name" value="MlaD"/>
    <property type="match status" value="6"/>
</dbReference>
<evidence type="ECO:0000256" key="1">
    <source>
        <dbReference type="ARBA" id="ARBA00004533"/>
    </source>
</evidence>
<dbReference type="EMBL" id="BPEY01000052">
    <property type="protein sequence ID" value="GIU47910.1"/>
    <property type="molecule type" value="Genomic_DNA"/>
</dbReference>
<keyword evidence="9" id="KW-1185">Reference proteome</keyword>
<feature type="domain" description="Mce/MlaD" evidence="7">
    <location>
        <begin position="395"/>
        <end position="446"/>
    </location>
</feature>
<evidence type="ECO:0000259" key="7">
    <source>
        <dbReference type="Pfam" id="PF02470"/>
    </source>
</evidence>
<dbReference type="PANTHER" id="PTHR30462:SF0">
    <property type="entry name" value="INTERMEMBRANE TRANSPORT PROTEIN YEBT"/>
    <property type="match status" value="1"/>
</dbReference>
<keyword evidence="4" id="KW-0812">Transmembrane</keyword>
<evidence type="ECO:0000313" key="9">
    <source>
        <dbReference type="Proteomes" id="UP000887104"/>
    </source>
</evidence>
<sequence length="875" mass="94412">MTQVQTPKVVKKKLFSPIWLLPLIALALGAWLGVKSIRESGIEVTIHFPSAAGMDIGKTLVKYQGLTVGKVIDMSIDKQLQGVDVSVLMDYRAEPFINQGTKFWLVKPKASITGVEGLDTLFSGNYISILPGEGESRSYFEAETKAPVITPGVEGLIVNITSDKLGSLDVGSPVFYRQIPVGQIVGYHLENADQILVTAFVQQQYADLVKVDSQFWNVSGISVDASLSGIKVNSESIASILAGGISFSSNANSSIAENNHQFSLYESEDDAFGGVQFELLATGTEAVSKQTDIVYRGIKIGQVTQKSLTDSGVLLSAKIDAMYQEQLTESADFWLEGADISLSGIKHPERLITGNVINFIPGTGPAKAQYQLLTQAPEPKNINKLMISLRSETNPGVSAGAEIRYKQIKIGEVLSRQLNDTFTQVEYQVEISADFANLISKNSHFIAESALNIDASLEGVNVRTQDLNTLTSGALSLVRGSNRALVTNGDSLYVFANKDEAKTFYSKQNLIKKRLINQDAADLTAGSPIYYKKMQIGQVASVQWQAADNTFAIDITIERAFNSLLNERTVFWRNSALSINASLSGVEVEVAPLMGALKGGINLDLLEEGRVANSTNLYESKLLALSQAKPIKLTFPASVQLTSKAPIRYLGHKVGEVESVTLAPNLKQLMVNAYLYGEYADNFMQQDAAYSIVTADISLAGIKAPETLITGPYIEVFPGKSAATVTKFVGKIEKPLHTLADAVSFNLTDTTLGSVKAGTGIFFRGVNIGQVDAYELSEQGTGVVLQAHIKSKYKHLVNNTSVFWDLSGVKVDVGLFSGAQIETGSLETILAGGIAVATKETTSNTNEITGNQSFVLNSAMDPAWLDWSPVQSSQD</sequence>
<feature type="domain" description="Mce/MlaD" evidence="7">
    <location>
        <begin position="157"/>
        <end position="223"/>
    </location>
</feature>
<dbReference type="Proteomes" id="UP000887104">
    <property type="component" value="Unassembled WGS sequence"/>
</dbReference>
<feature type="domain" description="Mce/MlaD" evidence="7">
    <location>
        <begin position="277"/>
        <end position="362"/>
    </location>
</feature>
<comment type="subcellular location">
    <subcellularLocation>
        <location evidence="1">Cell inner membrane</location>
    </subcellularLocation>
</comment>
<evidence type="ECO:0000256" key="6">
    <source>
        <dbReference type="ARBA" id="ARBA00023136"/>
    </source>
</evidence>
<gene>
    <name evidence="8" type="ORF">TUM4438_28110</name>
</gene>
<dbReference type="PANTHER" id="PTHR30462">
    <property type="entry name" value="INTERMEMBRANE TRANSPORT PROTEIN PQIB-RELATED"/>
    <property type="match status" value="1"/>
</dbReference>
<protein>
    <submittedName>
        <fullName evidence="8">Multivalent adhesion molecule 7</fullName>
    </submittedName>
</protein>
<feature type="domain" description="Mce/MlaD" evidence="7">
    <location>
        <begin position="629"/>
        <end position="719"/>
    </location>
</feature>